<dbReference type="InterPro" id="IPR018764">
    <property type="entry name" value="RskA_C"/>
</dbReference>
<keyword evidence="15" id="KW-1185">Reference proteome</keyword>
<dbReference type="GO" id="GO:0016989">
    <property type="term" value="F:sigma factor antagonist activity"/>
    <property type="evidence" value="ECO:0007669"/>
    <property type="project" value="TreeGrafter"/>
</dbReference>
<evidence type="ECO:0000256" key="12">
    <source>
        <dbReference type="SAM" id="Phobius"/>
    </source>
</evidence>
<dbReference type="RefSeq" id="WP_046772574.1">
    <property type="nucleotide sequence ID" value="NZ_LBMC01000066.1"/>
</dbReference>
<gene>
    <name evidence="14" type="ORF">SAMN04488563_5314</name>
</gene>
<dbReference type="GO" id="GO:0006417">
    <property type="term" value="P:regulation of translation"/>
    <property type="evidence" value="ECO:0007669"/>
    <property type="project" value="TreeGrafter"/>
</dbReference>
<feature type="region of interest" description="Disordered" evidence="11">
    <location>
        <begin position="229"/>
        <end position="249"/>
    </location>
</feature>
<keyword evidence="4 12" id="KW-0812">Transmembrane</keyword>
<feature type="region of interest" description="Disordered" evidence="11">
    <location>
        <begin position="72"/>
        <end position="100"/>
    </location>
</feature>
<name>A0A1H2L869_9ACTN</name>
<evidence type="ECO:0000259" key="13">
    <source>
        <dbReference type="Pfam" id="PF10099"/>
    </source>
</evidence>
<dbReference type="OrthoDB" id="153510at2"/>
<keyword evidence="5 12" id="KW-1133">Transmembrane helix</keyword>
<evidence type="ECO:0000256" key="6">
    <source>
        <dbReference type="ARBA" id="ARBA00023015"/>
    </source>
</evidence>
<protein>
    <recommendedName>
        <fullName evidence="10">Regulator of SigK</fullName>
    </recommendedName>
    <alternativeName>
        <fullName evidence="9">Sigma-K anti-sigma factor RskA</fullName>
    </alternativeName>
</protein>
<dbReference type="PANTHER" id="PTHR37461">
    <property type="entry name" value="ANTI-SIGMA-K FACTOR RSKA"/>
    <property type="match status" value="1"/>
</dbReference>
<proteinExistence type="predicted"/>
<dbReference type="GO" id="GO:0005886">
    <property type="term" value="C:plasma membrane"/>
    <property type="evidence" value="ECO:0007669"/>
    <property type="project" value="UniProtKB-SubCell"/>
</dbReference>
<feature type="domain" description="Anti-sigma K factor RskA C-terminal" evidence="13">
    <location>
        <begin position="112"/>
        <end position="239"/>
    </location>
</feature>
<evidence type="ECO:0000256" key="1">
    <source>
        <dbReference type="ARBA" id="ARBA00004167"/>
    </source>
</evidence>
<evidence type="ECO:0000256" key="11">
    <source>
        <dbReference type="SAM" id="MobiDB-lite"/>
    </source>
</evidence>
<keyword evidence="3" id="KW-1003">Cell membrane</keyword>
<dbReference type="InterPro" id="IPR051474">
    <property type="entry name" value="Anti-sigma-K/W_factor"/>
</dbReference>
<keyword evidence="7 12" id="KW-0472">Membrane</keyword>
<evidence type="ECO:0000256" key="5">
    <source>
        <dbReference type="ARBA" id="ARBA00022989"/>
    </source>
</evidence>
<evidence type="ECO:0000256" key="4">
    <source>
        <dbReference type="ARBA" id="ARBA00022692"/>
    </source>
</evidence>
<evidence type="ECO:0000256" key="10">
    <source>
        <dbReference type="ARBA" id="ARBA00030803"/>
    </source>
</evidence>
<reference evidence="15" key="1">
    <citation type="submission" date="2016-10" db="EMBL/GenBank/DDBJ databases">
        <authorList>
            <person name="Varghese N."/>
            <person name="Submissions S."/>
        </authorList>
    </citation>
    <scope>NUCLEOTIDE SEQUENCE [LARGE SCALE GENOMIC DNA]</scope>
    <source>
        <strain evidence="15">DSM 45079</strain>
    </source>
</reference>
<dbReference type="InterPro" id="IPR041916">
    <property type="entry name" value="Anti_sigma_zinc_sf"/>
</dbReference>
<sequence>MRPPAPGIHTLAAPYVLHALPPDEIPSFETHLRACAACRDEVADLREAVARLGSTVAVTPPPDLKARVLREITEVRPLPPPPADETATSRRSRRSRSRRSRRAGWAATMLVAALAAVLAVLTVGVSDAQDDLDREQAGLALVERIVTSADAERSTLAGGDAVVIASRTADAVVVLGSGLPPAPEGRDYQVWLSGSDRTVSAGLLRPGAESEPVVATGIGAARQVTVTLEPSGGSAQPSGEPLMVADLPS</sequence>
<keyword evidence="8" id="KW-0804">Transcription</keyword>
<evidence type="ECO:0000256" key="2">
    <source>
        <dbReference type="ARBA" id="ARBA00004236"/>
    </source>
</evidence>
<dbReference type="EMBL" id="LT629791">
    <property type="protein sequence ID" value="SDU76781.1"/>
    <property type="molecule type" value="Genomic_DNA"/>
</dbReference>
<keyword evidence="6" id="KW-0805">Transcription regulation</keyword>
<organism evidence="14 15">
    <name type="scientific">Jiangella alkaliphila</name>
    <dbReference type="NCBI Taxonomy" id="419479"/>
    <lineage>
        <taxon>Bacteria</taxon>
        <taxon>Bacillati</taxon>
        <taxon>Actinomycetota</taxon>
        <taxon>Actinomycetes</taxon>
        <taxon>Jiangellales</taxon>
        <taxon>Jiangellaceae</taxon>
        <taxon>Jiangella</taxon>
    </lineage>
</organism>
<feature type="compositionally biased region" description="Basic residues" evidence="11">
    <location>
        <begin position="90"/>
        <end position="100"/>
    </location>
</feature>
<dbReference type="PANTHER" id="PTHR37461:SF1">
    <property type="entry name" value="ANTI-SIGMA-K FACTOR RSKA"/>
    <property type="match status" value="1"/>
</dbReference>
<evidence type="ECO:0000256" key="9">
    <source>
        <dbReference type="ARBA" id="ARBA00029829"/>
    </source>
</evidence>
<evidence type="ECO:0000256" key="7">
    <source>
        <dbReference type="ARBA" id="ARBA00023136"/>
    </source>
</evidence>
<evidence type="ECO:0000256" key="3">
    <source>
        <dbReference type="ARBA" id="ARBA00022475"/>
    </source>
</evidence>
<evidence type="ECO:0000256" key="8">
    <source>
        <dbReference type="ARBA" id="ARBA00023163"/>
    </source>
</evidence>
<dbReference type="STRING" id="419479.SAMN04488563_5314"/>
<comment type="subcellular location">
    <subcellularLocation>
        <location evidence="2">Cell membrane</location>
    </subcellularLocation>
    <subcellularLocation>
        <location evidence="1">Membrane</location>
        <topology evidence="1">Single-pass membrane protein</topology>
    </subcellularLocation>
</comment>
<dbReference type="Proteomes" id="UP000182977">
    <property type="component" value="Chromosome I"/>
</dbReference>
<accession>A0A1H2L869</accession>
<dbReference type="AlphaFoldDB" id="A0A1H2L869"/>
<evidence type="ECO:0000313" key="15">
    <source>
        <dbReference type="Proteomes" id="UP000182977"/>
    </source>
</evidence>
<dbReference type="Gene3D" id="1.10.10.1320">
    <property type="entry name" value="Anti-sigma factor, zinc-finger domain"/>
    <property type="match status" value="1"/>
</dbReference>
<feature type="transmembrane region" description="Helical" evidence="12">
    <location>
        <begin position="103"/>
        <end position="125"/>
    </location>
</feature>
<dbReference type="Pfam" id="PF10099">
    <property type="entry name" value="RskA_C"/>
    <property type="match status" value="1"/>
</dbReference>
<evidence type="ECO:0000313" key="14">
    <source>
        <dbReference type="EMBL" id="SDU76781.1"/>
    </source>
</evidence>